<proteinExistence type="inferred from homology"/>
<dbReference type="Pfam" id="PF00293">
    <property type="entry name" value="NUDIX"/>
    <property type="match status" value="1"/>
</dbReference>
<evidence type="ECO:0000256" key="4">
    <source>
        <dbReference type="ARBA" id="ARBA00022842"/>
    </source>
</evidence>
<organism evidence="7 8">
    <name type="scientific">Amycolatopsis magusensis</name>
    <dbReference type="NCBI Taxonomy" id="882444"/>
    <lineage>
        <taxon>Bacteria</taxon>
        <taxon>Bacillati</taxon>
        <taxon>Actinomycetota</taxon>
        <taxon>Actinomycetes</taxon>
        <taxon>Pseudonocardiales</taxon>
        <taxon>Pseudonocardiaceae</taxon>
        <taxon>Amycolatopsis</taxon>
    </lineage>
</organism>
<protein>
    <submittedName>
        <fullName evidence="7">8-oxo-dGTP pyrophosphatase MutT (NUDIX family)</fullName>
    </submittedName>
</protein>
<dbReference type="PRINTS" id="PR00502">
    <property type="entry name" value="NUDIXFAMILY"/>
</dbReference>
<evidence type="ECO:0000259" key="6">
    <source>
        <dbReference type="PROSITE" id="PS51462"/>
    </source>
</evidence>
<dbReference type="EMBL" id="JAGGMS010000001">
    <property type="protein sequence ID" value="MBP2184426.1"/>
    <property type="molecule type" value="Genomic_DNA"/>
</dbReference>
<dbReference type="InterPro" id="IPR020476">
    <property type="entry name" value="Nudix_hydrolase"/>
</dbReference>
<evidence type="ECO:0000256" key="2">
    <source>
        <dbReference type="ARBA" id="ARBA00005582"/>
    </source>
</evidence>
<feature type="domain" description="Nudix hydrolase" evidence="6">
    <location>
        <begin position="18"/>
        <end position="148"/>
    </location>
</feature>
<dbReference type="SUPFAM" id="SSF55811">
    <property type="entry name" value="Nudix"/>
    <property type="match status" value="1"/>
</dbReference>
<comment type="caution">
    <text evidence="7">The sequence shown here is derived from an EMBL/GenBank/DDBJ whole genome shotgun (WGS) entry which is preliminary data.</text>
</comment>
<evidence type="ECO:0000313" key="7">
    <source>
        <dbReference type="EMBL" id="MBP2184426.1"/>
    </source>
</evidence>
<name>A0ABS4PYC7_9PSEU</name>
<dbReference type="PROSITE" id="PS51462">
    <property type="entry name" value="NUDIX"/>
    <property type="match status" value="1"/>
</dbReference>
<keyword evidence="3 5" id="KW-0378">Hydrolase</keyword>
<dbReference type="PROSITE" id="PS00893">
    <property type="entry name" value="NUDIX_BOX"/>
    <property type="match status" value="1"/>
</dbReference>
<dbReference type="Gene3D" id="3.90.79.10">
    <property type="entry name" value="Nucleoside Triphosphate Pyrophosphohydrolase"/>
    <property type="match status" value="1"/>
</dbReference>
<dbReference type="CDD" id="cd18876">
    <property type="entry name" value="NUDIX_Hydrolase"/>
    <property type="match status" value="1"/>
</dbReference>
<evidence type="ECO:0000256" key="1">
    <source>
        <dbReference type="ARBA" id="ARBA00001946"/>
    </source>
</evidence>
<dbReference type="InterPro" id="IPR000086">
    <property type="entry name" value="NUDIX_hydrolase_dom"/>
</dbReference>
<reference evidence="7 8" key="1">
    <citation type="submission" date="2021-03" db="EMBL/GenBank/DDBJ databases">
        <title>Sequencing the genomes of 1000 actinobacteria strains.</title>
        <authorList>
            <person name="Klenk H.-P."/>
        </authorList>
    </citation>
    <scope>NUCLEOTIDE SEQUENCE [LARGE SCALE GENOMIC DNA]</scope>
    <source>
        <strain evidence="7 8">DSM 45510</strain>
    </source>
</reference>
<comment type="similarity">
    <text evidence="2 5">Belongs to the Nudix hydrolase family.</text>
</comment>
<dbReference type="InterPro" id="IPR020084">
    <property type="entry name" value="NUDIX_hydrolase_CS"/>
</dbReference>
<dbReference type="InterPro" id="IPR015797">
    <property type="entry name" value="NUDIX_hydrolase-like_dom_sf"/>
</dbReference>
<dbReference type="PANTHER" id="PTHR43046:SF12">
    <property type="entry name" value="GDP-MANNOSE MANNOSYL HYDROLASE"/>
    <property type="match status" value="1"/>
</dbReference>
<evidence type="ECO:0000256" key="5">
    <source>
        <dbReference type="RuleBase" id="RU003476"/>
    </source>
</evidence>
<keyword evidence="4" id="KW-0460">Magnesium</keyword>
<accession>A0ABS4PYC7</accession>
<sequence>MTDPDRWAYLAEGNAKQARKRVAADVLLRDDGGRVLLVNPTYKDFWDLPGGMAEANESPSAAAEREVCEELGIAVKVGRVLALEWVGPHGPWDDQLMFVFDAGTLAADVAAGLRPADDEVAELAFVTPEEARRRLRPDIAALVDRALAALAGGGTDYAERR</sequence>
<evidence type="ECO:0000256" key="3">
    <source>
        <dbReference type="ARBA" id="ARBA00022801"/>
    </source>
</evidence>
<dbReference type="RefSeq" id="WP_282768619.1">
    <property type="nucleotide sequence ID" value="NZ_JAGGMS010000001.1"/>
</dbReference>
<comment type="cofactor">
    <cofactor evidence="1">
        <name>Mg(2+)</name>
        <dbReference type="ChEBI" id="CHEBI:18420"/>
    </cofactor>
</comment>
<evidence type="ECO:0000313" key="8">
    <source>
        <dbReference type="Proteomes" id="UP000741013"/>
    </source>
</evidence>
<dbReference type="PANTHER" id="PTHR43046">
    <property type="entry name" value="GDP-MANNOSE MANNOSYL HYDROLASE"/>
    <property type="match status" value="1"/>
</dbReference>
<gene>
    <name evidence="7" type="ORF">JOM49_005952</name>
</gene>
<dbReference type="Proteomes" id="UP000741013">
    <property type="component" value="Unassembled WGS sequence"/>
</dbReference>
<keyword evidence="8" id="KW-1185">Reference proteome</keyword>